<feature type="region of interest" description="Disordered" evidence="1">
    <location>
        <begin position="1"/>
        <end position="92"/>
    </location>
</feature>
<dbReference type="EMBL" id="MAVT02000792">
    <property type="protein sequence ID" value="POS73468.1"/>
    <property type="molecule type" value="Genomic_DNA"/>
</dbReference>
<dbReference type="InParanoid" id="A0A2P5HT79"/>
<keyword evidence="3" id="KW-1185">Reference proteome</keyword>
<organism evidence="2 3">
    <name type="scientific">Diaporthe helianthi</name>
    <dbReference type="NCBI Taxonomy" id="158607"/>
    <lineage>
        <taxon>Eukaryota</taxon>
        <taxon>Fungi</taxon>
        <taxon>Dikarya</taxon>
        <taxon>Ascomycota</taxon>
        <taxon>Pezizomycotina</taxon>
        <taxon>Sordariomycetes</taxon>
        <taxon>Sordariomycetidae</taxon>
        <taxon>Diaporthales</taxon>
        <taxon>Diaporthaceae</taxon>
        <taxon>Diaporthe</taxon>
    </lineage>
</organism>
<proteinExistence type="predicted"/>
<evidence type="ECO:0000313" key="2">
    <source>
        <dbReference type="EMBL" id="POS73468.1"/>
    </source>
</evidence>
<evidence type="ECO:0000313" key="3">
    <source>
        <dbReference type="Proteomes" id="UP000094444"/>
    </source>
</evidence>
<name>A0A2P5HT79_DIAHE</name>
<gene>
    <name evidence="2" type="ORF">DHEL01_v208134</name>
</gene>
<evidence type="ECO:0000256" key="1">
    <source>
        <dbReference type="SAM" id="MobiDB-lite"/>
    </source>
</evidence>
<sequence length="92" mass="10265">MDHGETYATVWMGQPTGNVEGFDLTPQESQEEGSQQPWRRCRWHRSYGRSQGCRPATMLRSRRARDDKKTFGWGGEEKAGGVSQSGSGSGSR</sequence>
<feature type="compositionally biased region" description="Basic and acidic residues" evidence="1">
    <location>
        <begin position="64"/>
        <end position="79"/>
    </location>
</feature>
<comment type="caution">
    <text evidence="2">The sequence shown here is derived from an EMBL/GenBank/DDBJ whole genome shotgun (WGS) entry which is preliminary data.</text>
</comment>
<reference evidence="2" key="1">
    <citation type="submission" date="2017-09" db="EMBL/GenBank/DDBJ databases">
        <title>Polyketide synthases of a Diaporthe helianthi virulent isolate.</title>
        <authorList>
            <person name="Baroncelli R."/>
        </authorList>
    </citation>
    <scope>NUCLEOTIDE SEQUENCE [LARGE SCALE GENOMIC DNA]</scope>
    <source>
        <strain evidence="2">7/96</strain>
    </source>
</reference>
<dbReference type="AlphaFoldDB" id="A0A2P5HT79"/>
<dbReference type="Proteomes" id="UP000094444">
    <property type="component" value="Unassembled WGS sequence"/>
</dbReference>
<protein>
    <submittedName>
        <fullName evidence="2">Uncharacterized protein</fullName>
    </submittedName>
</protein>
<accession>A0A2P5HT79</accession>